<dbReference type="PROSITE" id="PS51257">
    <property type="entry name" value="PROKAR_LIPOPROTEIN"/>
    <property type="match status" value="1"/>
</dbReference>
<gene>
    <name evidence="2" type="ORF">SAMN06265361_11261</name>
</gene>
<evidence type="ECO:0000313" key="2">
    <source>
        <dbReference type="EMBL" id="SMP35007.1"/>
    </source>
</evidence>
<evidence type="ECO:0000313" key="3">
    <source>
        <dbReference type="Proteomes" id="UP001157946"/>
    </source>
</evidence>
<dbReference type="SUPFAM" id="SSF89392">
    <property type="entry name" value="Prokaryotic lipoproteins and lipoprotein localization factors"/>
    <property type="match status" value="1"/>
</dbReference>
<dbReference type="EMBL" id="FXTU01000012">
    <property type="protein sequence ID" value="SMP35007.1"/>
    <property type="molecule type" value="Genomic_DNA"/>
</dbReference>
<dbReference type="PANTHER" id="PTHR37507:SF2">
    <property type="entry name" value="SPORULATION PROTEIN YDCC"/>
    <property type="match status" value="1"/>
</dbReference>
<dbReference type="Proteomes" id="UP001157946">
    <property type="component" value="Unassembled WGS sequence"/>
</dbReference>
<proteinExistence type="predicted"/>
<keyword evidence="2" id="KW-0449">Lipoprotein</keyword>
<evidence type="ECO:0000256" key="1">
    <source>
        <dbReference type="SAM" id="SignalP"/>
    </source>
</evidence>
<feature type="signal peptide" evidence="1">
    <location>
        <begin position="1"/>
        <end position="26"/>
    </location>
</feature>
<protein>
    <submittedName>
        <fullName evidence="2">Outer membrane lipoprotein-sorting protein</fullName>
    </submittedName>
</protein>
<sequence length="342" mass="39092">MCRKVWLSLIVIALALSMAGCGVKDAKEVVSDLSKRSEEMESYVSHGKMTIRSGKEPQLYDIEVWYKKPHFFRVAIKNMKKGITQILLRNEEGVYVLTPHLKKSFRFQSDWPYSGGQVYLYQTVIQSIIDDNERTFRAGKKQYQFEVVAKYPFNQHANKQRIWLDHKLNPHKVAVLSESNEELIKVEFDRFKEGASFDKDAFDMKRNLEKLPQDSKTSLAAMAKPSAKQKEIEAVLPEYIPQGTRLQSERTIQTPQGPVVVMRFKGDKSFTLTERHPQALEAGLPLMGKPVELAETVGVLLEMGERKRLTWTEGGVDYELIGNLSLDELVQIANSTYNQSSK</sequence>
<keyword evidence="1" id="KW-0732">Signal</keyword>
<accession>A0AA45WS94</accession>
<name>A0AA45WS94_9BACL</name>
<dbReference type="RefSeq" id="WP_054095632.1">
    <property type="nucleotide sequence ID" value="NZ_FXTU01000012.1"/>
</dbReference>
<feature type="chain" id="PRO_5041377599" evidence="1">
    <location>
        <begin position="27"/>
        <end position="342"/>
    </location>
</feature>
<keyword evidence="3" id="KW-1185">Reference proteome</keyword>
<dbReference type="Gene3D" id="2.50.20.10">
    <property type="entry name" value="Lipoprotein localisation LolA/LolB/LppX"/>
    <property type="match status" value="1"/>
</dbReference>
<dbReference type="InterPro" id="IPR029046">
    <property type="entry name" value="LolA/LolB/LppX"/>
</dbReference>
<comment type="caution">
    <text evidence="2">The sequence shown here is derived from an EMBL/GenBank/DDBJ whole genome shotgun (WGS) entry which is preliminary data.</text>
</comment>
<reference evidence="2" key="1">
    <citation type="submission" date="2017-05" db="EMBL/GenBank/DDBJ databases">
        <authorList>
            <person name="Varghese N."/>
            <person name="Submissions S."/>
        </authorList>
    </citation>
    <scope>NUCLEOTIDE SEQUENCE</scope>
    <source>
        <strain evidence="2">DSM 45262</strain>
    </source>
</reference>
<dbReference type="InterPro" id="IPR052944">
    <property type="entry name" value="Sporulation_related"/>
</dbReference>
<dbReference type="PANTHER" id="PTHR37507">
    <property type="entry name" value="SPORULATION PROTEIN YDCC"/>
    <property type="match status" value="1"/>
</dbReference>
<dbReference type="AlphaFoldDB" id="A0AA45WS94"/>
<organism evidence="2 3">
    <name type="scientific">Laceyella tengchongensis</name>
    <dbReference type="NCBI Taxonomy" id="574699"/>
    <lineage>
        <taxon>Bacteria</taxon>
        <taxon>Bacillati</taxon>
        <taxon>Bacillota</taxon>
        <taxon>Bacilli</taxon>
        <taxon>Bacillales</taxon>
        <taxon>Thermoactinomycetaceae</taxon>
        <taxon>Laceyella</taxon>
    </lineage>
</organism>